<dbReference type="KEGG" id="mrr:Moror_6403"/>
<gene>
    <name evidence="2" type="ORF">Moror_6403</name>
</gene>
<feature type="compositionally biased region" description="Low complexity" evidence="1">
    <location>
        <begin position="97"/>
        <end position="112"/>
    </location>
</feature>
<feature type="compositionally biased region" description="Low complexity" evidence="1">
    <location>
        <begin position="138"/>
        <end position="152"/>
    </location>
</feature>
<reference evidence="2 3" key="1">
    <citation type="journal article" date="2014" name="BMC Genomics">
        <title>Genome and secretome analysis of the hemibiotrophic fungal pathogen, Moniliophthora roreri, which causes frosty pod rot disease of cacao: mechanisms of the biotrophic and necrotrophic phases.</title>
        <authorList>
            <person name="Meinhardt L.W."/>
            <person name="Costa G.G.L."/>
            <person name="Thomazella D.P.T."/>
            <person name="Teixeira P.J.P.L."/>
            <person name="Carazzolle M.F."/>
            <person name="Schuster S.C."/>
            <person name="Carlson J.E."/>
            <person name="Guiltinan M.J."/>
            <person name="Mieczkowski P."/>
            <person name="Farmer A."/>
            <person name="Ramaraj T."/>
            <person name="Crozier J."/>
            <person name="Davis R.E."/>
            <person name="Shao J."/>
            <person name="Melnick R.L."/>
            <person name="Pereira G.A.G."/>
            <person name="Bailey B.A."/>
        </authorList>
    </citation>
    <scope>NUCLEOTIDE SEQUENCE [LARGE SCALE GENOMIC DNA]</scope>
    <source>
        <strain evidence="2 3">MCA 2997</strain>
    </source>
</reference>
<feature type="compositionally biased region" description="Low complexity" evidence="1">
    <location>
        <begin position="1"/>
        <end position="15"/>
    </location>
</feature>
<feature type="region of interest" description="Disordered" evidence="1">
    <location>
        <begin position="344"/>
        <end position="420"/>
    </location>
</feature>
<name>V2XVZ1_MONRO</name>
<dbReference type="OrthoDB" id="3238644at2759"/>
<feature type="compositionally biased region" description="Basic and acidic residues" evidence="1">
    <location>
        <begin position="63"/>
        <end position="74"/>
    </location>
</feature>
<evidence type="ECO:0000313" key="2">
    <source>
        <dbReference type="EMBL" id="ESK97046.1"/>
    </source>
</evidence>
<dbReference type="AlphaFoldDB" id="V2XVZ1"/>
<accession>V2XVZ1</accession>
<feature type="compositionally biased region" description="Pro residues" evidence="1">
    <location>
        <begin position="39"/>
        <end position="50"/>
    </location>
</feature>
<protein>
    <submittedName>
        <fullName evidence="2">Uncharacterized protein</fullName>
    </submittedName>
</protein>
<keyword evidence="3" id="KW-1185">Reference proteome</keyword>
<sequence length="570" mass="61752">MSSASSSSSSSSSSSKSRKRRFTRQQLLKHLEILNTLPVPLPHTLPPSPPASRESSPALPSKRKGEPSHESERPKRPRTGSVSERQPPAHRYLHSHQPQGSSSHVPVSHQPVAYNSRSEPTEDGEVAEDPVPLPPPSSASLPQPSASAAAPIIAPEVSESIASAVPIRRPRKGPSPPRWFEQLHDKYHSAGRKLKYSGDARFWSTYPSTHKEYRALPDPPPHNSPYHKHGGLIARLELLDALVCFTYSLWCRDHSRRSCNPQTWSTIEAFLEWCKAKWTSEEGINDAEKALCGLIWMIEAFIHARKVTYAARSGLESEVDKIVETAKKSIQAAISEVGSNTALLGGKPQATPPMLPSPASIVPTNSANSTPTNRDGTPSSSGTRSTSTSSTSAPPVQSAGPTVPSRLLPHPYNQAGPVPPSHITAAANKVTVELTPQLISAFKDQTAGIHAAANSMREAQATLTLPIMARFYPRTFARMIHTTLLPTDEHEPEFEDEEGELFWPGQAISGEGLGWVCLMGQAMIREFGKAYGYKGLQGVVPKPEQPDGRGRSTQRTAPHGSTPASVSGQR</sequence>
<feature type="region of interest" description="Disordered" evidence="1">
    <location>
        <begin position="1"/>
        <end position="152"/>
    </location>
</feature>
<feature type="compositionally biased region" description="Low complexity" evidence="1">
    <location>
        <begin position="51"/>
        <end position="60"/>
    </location>
</feature>
<feature type="compositionally biased region" description="Low complexity" evidence="1">
    <location>
        <begin position="377"/>
        <end position="392"/>
    </location>
</feature>
<evidence type="ECO:0000313" key="3">
    <source>
        <dbReference type="Proteomes" id="UP000017559"/>
    </source>
</evidence>
<dbReference type="HOGENOM" id="CLU_510926_0_0_1"/>
<evidence type="ECO:0000256" key="1">
    <source>
        <dbReference type="SAM" id="MobiDB-lite"/>
    </source>
</evidence>
<proteinExistence type="predicted"/>
<dbReference type="EMBL" id="AWSO01000036">
    <property type="protein sequence ID" value="ESK97046.1"/>
    <property type="molecule type" value="Genomic_DNA"/>
</dbReference>
<dbReference type="Proteomes" id="UP000017559">
    <property type="component" value="Unassembled WGS sequence"/>
</dbReference>
<feature type="compositionally biased region" description="Polar residues" evidence="1">
    <location>
        <begin position="362"/>
        <end position="376"/>
    </location>
</feature>
<comment type="caution">
    <text evidence="2">The sequence shown here is derived from an EMBL/GenBank/DDBJ whole genome shotgun (WGS) entry which is preliminary data.</text>
</comment>
<organism evidence="2 3">
    <name type="scientific">Moniliophthora roreri (strain MCA 2997)</name>
    <name type="common">Cocoa frosty pod rot fungus</name>
    <name type="synonym">Crinipellis roreri</name>
    <dbReference type="NCBI Taxonomy" id="1381753"/>
    <lineage>
        <taxon>Eukaryota</taxon>
        <taxon>Fungi</taxon>
        <taxon>Dikarya</taxon>
        <taxon>Basidiomycota</taxon>
        <taxon>Agaricomycotina</taxon>
        <taxon>Agaricomycetes</taxon>
        <taxon>Agaricomycetidae</taxon>
        <taxon>Agaricales</taxon>
        <taxon>Marasmiineae</taxon>
        <taxon>Marasmiaceae</taxon>
        <taxon>Moniliophthora</taxon>
    </lineage>
</organism>
<dbReference type="STRING" id="1381753.V2XVZ1"/>
<feature type="region of interest" description="Disordered" evidence="1">
    <location>
        <begin position="538"/>
        <end position="570"/>
    </location>
</feature>